<dbReference type="AlphaFoldDB" id="A0AAN6ZCG7"/>
<feature type="region of interest" description="Disordered" evidence="1">
    <location>
        <begin position="260"/>
        <end position="293"/>
    </location>
</feature>
<keyword evidence="3" id="KW-1185">Reference proteome</keyword>
<sequence>MRCKAGTPVYIPAATVSDCWTAIRKSWGSRFGLGRWERWRVTFGWWYEGMSVVAPGAPGPTQHQISRRWQRTHTFISVFRLPSRLYKCRPSLLGRPGNTCLLRVSQPQTQHFNSRHHDLRQPRHHHRPPLHGHRRASTASQPPPGARHPDPTLQNNKLRSRRRSPQQPKLVHAALGHSASLPAEPSVTNTHPSISFNVTLSPGRAPIHCSAVGTTAGETLGSIRQTWCNTTTPFSPPPSSSEGDGQKEDGVWFTWSMRRPASQSRPLPPPQQNNPERQHGREHGHHVSTSGGADLRIVRQMGAHTRDEAACHIRGQDTPMVGEGILVHQVYRGREDFEVAAMRFEAWAFPWRGAEGVW</sequence>
<reference evidence="2" key="2">
    <citation type="submission" date="2023-05" db="EMBL/GenBank/DDBJ databases">
        <authorList>
            <consortium name="Lawrence Berkeley National Laboratory"/>
            <person name="Steindorff A."/>
            <person name="Hensen N."/>
            <person name="Bonometti L."/>
            <person name="Westerberg I."/>
            <person name="Brannstrom I.O."/>
            <person name="Guillou S."/>
            <person name="Cros-Aarteil S."/>
            <person name="Calhoun S."/>
            <person name="Haridas S."/>
            <person name="Kuo A."/>
            <person name="Mondo S."/>
            <person name="Pangilinan J."/>
            <person name="Riley R."/>
            <person name="Labutti K."/>
            <person name="Andreopoulos B."/>
            <person name="Lipzen A."/>
            <person name="Chen C."/>
            <person name="Yanf M."/>
            <person name="Daum C."/>
            <person name="Ng V."/>
            <person name="Clum A."/>
            <person name="Ohm R."/>
            <person name="Martin F."/>
            <person name="Silar P."/>
            <person name="Natvig D."/>
            <person name="Lalanne C."/>
            <person name="Gautier V."/>
            <person name="Ament-Velasquez S.L."/>
            <person name="Kruys A."/>
            <person name="Hutchinson M.I."/>
            <person name="Powell A.J."/>
            <person name="Barry K."/>
            <person name="Miller A.N."/>
            <person name="Grigoriev I.V."/>
            <person name="Debuchy R."/>
            <person name="Gladieux P."/>
            <person name="Thoren M.H."/>
            <person name="Johannesson H."/>
        </authorList>
    </citation>
    <scope>NUCLEOTIDE SEQUENCE</scope>
    <source>
        <strain evidence="2">CBS 123565</strain>
    </source>
</reference>
<proteinExistence type="predicted"/>
<protein>
    <submittedName>
        <fullName evidence="2">Uncharacterized protein</fullName>
    </submittedName>
</protein>
<name>A0AAN6ZCG7_9PEZI</name>
<evidence type="ECO:0000313" key="3">
    <source>
        <dbReference type="Proteomes" id="UP001304895"/>
    </source>
</evidence>
<gene>
    <name evidence="2" type="ORF">BT67DRAFT_443921</name>
</gene>
<accession>A0AAN6ZCG7</accession>
<comment type="caution">
    <text evidence="2">The sequence shown here is derived from an EMBL/GenBank/DDBJ whole genome shotgun (WGS) entry which is preliminary data.</text>
</comment>
<feature type="region of interest" description="Disordered" evidence="1">
    <location>
        <begin position="228"/>
        <end position="248"/>
    </location>
</feature>
<dbReference type="EMBL" id="MU853418">
    <property type="protein sequence ID" value="KAK4132354.1"/>
    <property type="molecule type" value="Genomic_DNA"/>
</dbReference>
<feature type="compositionally biased region" description="Basic residues" evidence="1">
    <location>
        <begin position="122"/>
        <end position="136"/>
    </location>
</feature>
<organism evidence="2 3">
    <name type="scientific">Trichocladium antarcticum</name>
    <dbReference type="NCBI Taxonomy" id="1450529"/>
    <lineage>
        <taxon>Eukaryota</taxon>
        <taxon>Fungi</taxon>
        <taxon>Dikarya</taxon>
        <taxon>Ascomycota</taxon>
        <taxon>Pezizomycotina</taxon>
        <taxon>Sordariomycetes</taxon>
        <taxon>Sordariomycetidae</taxon>
        <taxon>Sordariales</taxon>
        <taxon>Chaetomiaceae</taxon>
        <taxon>Trichocladium</taxon>
    </lineage>
</organism>
<evidence type="ECO:0000313" key="2">
    <source>
        <dbReference type="EMBL" id="KAK4132354.1"/>
    </source>
</evidence>
<evidence type="ECO:0000256" key="1">
    <source>
        <dbReference type="SAM" id="MobiDB-lite"/>
    </source>
</evidence>
<reference evidence="2" key="1">
    <citation type="journal article" date="2023" name="Mol. Phylogenet. Evol.">
        <title>Genome-scale phylogeny and comparative genomics of the fungal order Sordariales.</title>
        <authorList>
            <person name="Hensen N."/>
            <person name="Bonometti L."/>
            <person name="Westerberg I."/>
            <person name="Brannstrom I.O."/>
            <person name="Guillou S."/>
            <person name="Cros-Aarteil S."/>
            <person name="Calhoun S."/>
            <person name="Haridas S."/>
            <person name="Kuo A."/>
            <person name="Mondo S."/>
            <person name="Pangilinan J."/>
            <person name="Riley R."/>
            <person name="LaButti K."/>
            <person name="Andreopoulos B."/>
            <person name="Lipzen A."/>
            <person name="Chen C."/>
            <person name="Yan M."/>
            <person name="Daum C."/>
            <person name="Ng V."/>
            <person name="Clum A."/>
            <person name="Steindorff A."/>
            <person name="Ohm R.A."/>
            <person name="Martin F."/>
            <person name="Silar P."/>
            <person name="Natvig D.O."/>
            <person name="Lalanne C."/>
            <person name="Gautier V."/>
            <person name="Ament-Velasquez S.L."/>
            <person name="Kruys A."/>
            <person name="Hutchinson M.I."/>
            <person name="Powell A.J."/>
            <person name="Barry K."/>
            <person name="Miller A.N."/>
            <person name="Grigoriev I.V."/>
            <person name="Debuchy R."/>
            <person name="Gladieux P."/>
            <person name="Hiltunen Thoren M."/>
            <person name="Johannesson H."/>
        </authorList>
    </citation>
    <scope>NUCLEOTIDE SEQUENCE</scope>
    <source>
        <strain evidence="2">CBS 123565</strain>
    </source>
</reference>
<feature type="region of interest" description="Disordered" evidence="1">
    <location>
        <begin position="107"/>
        <end position="173"/>
    </location>
</feature>
<dbReference type="Proteomes" id="UP001304895">
    <property type="component" value="Unassembled WGS sequence"/>
</dbReference>